<gene>
    <name evidence="3" type="ORF">AXE80_10635</name>
</gene>
<dbReference type="PANTHER" id="PTHR31377:SF0">
    <property type="entry name" value="AGMATINE DEIMINASE-RELATED"/>
    <property type="match status" value="1"/>
</dbReference>
<keyword evidence="2" id="KW-0472">Membrane</keyword>
<evidence type="ECO:0000256" key="1">
    <source>
        <dbReference type="ARBA" id="ARBA00022801"/>
    </source>
</evidence>
<dbReference type="STRING" id="1790137.AXE80_10635"/>
<dbReference type="GO" id="GO:0047632">
    <property type="term" value="F:agmatine deiminase activity"/>
    <property type="evidence" value="ECO:0007669"/>
    <property type="project" value="TreeGrafter"/>
</dbReference>
<keyword evidence="2" id="KW-1133">Transmembrane helix</keyword>
<reference evidence="3 4" key="1">
    <citation type="submission" date="2016-02" db="EMBL/GenBank/DDBJ databases">
        <authorList>
            <person name="Wen L."/>
            <person name="He K."/>
            <person name="Yang H."/>
        </authorList>
    </citation>
    <scope>NUCLEOTIDE SEQUENCE [LARGE SCALE GENOMIC DNA]</scope>
    <source>
        <strain evidence="3 4">CZ1127</strain>
    </source>
</reference>
<accession>A0A1B1Y7E4</accession>
<dbReference type="GO" id="GO:0009446">
    <property type="term" value="P:putrescine biosynthetic process"/>
    <property type="evidence" value="ECO:0007669"/>
    <property type="project" value="InterPro"/>
</dbReference>
<keyword evidence="1" id="KW-0378">Hydrolase</keyword>
<sequence>MKTKNIVLVCLVMAASFTWYFLFFDQDYHPATDFDETESHLIVWSPKHTNTYINFIKNIAEDEHVTLYVPEATRISSVYNKLKAFGVYMNNVELQTIKNDNIWIRDYGPVFLTNKSGKTKALSFKYYSENTFPYEYQSLNKERLRSSNIVGIGGARELNGKGLAILIEKHEKDVNPKLSKDDIAKELKKKLGIKKIIWLKSGLPQDDMLTHTPLFGDIYSKGAGHHIDSFCRFISPNTVLLAQVNSQEIYSNPIMKMANDRLEENYKILKNALDQDGKPLNIIRVPVAPLIIEIGENTNISFVISNSYLNFIITKNKVIVPSYGQYIKNNYAIAKDLEVENKFKRIFPGKKVVMLDCMDLNREGGGFHCISINRPKKKKKAA</sequence>
<dbReference type="GO" id="GO:0004668">
    <property type="term" value="F:protein-arginine deiminase activity"/>
    <property type="evidence" value="ECO:0007669"/>
    <property type="project" value="InterPro"/>
</dbReference>
<evidence type="ECO:0000313" key="3">
    <source>
        <dbReference type="EMBL" id="ANW96700.1"/>
    </source>
</evidence>
<name>A0A1B1Y7E4_9FLAO</name>
<evidence type="ECO:0000313" key="4">
    <source>
        <dbReference type="Proteomes" id="UP000092967"/>
    </source>
</evidence>
<dbReference type="RefSeq" id="WP_068827107.1">
    <property type="nucleotide sequence ID" value="NZ_CP014224.1"/>
</dbReference>
<keyword evidence="4" id="KW-1185">Reference proteome</keyword>
<dbReference type="OrthoDB" id="9808013at2"/>
<evidence type="ECO:0008006" key="5">
    <source>
        <dbReference type="Google" id="ProtNLM"/>
    </source>
</evidence>
<dbReference type="Proteomes" id="UP000092967">
    <property type="component" value="Chromosome"/>
</dbReference>
<dbReference type="Pfam" id="PF04371">
    <property type="entry name" value="PAD_porph"/>
    <property type="match status" value="1"/>
</dbReference>
<organism evidence="3 4">
    <name type="scientific">Wenyingzhuangia fucanilytica</name>
    <dbReference type="NCBI Taxonomy" id="1790137"/>
    <lineage>
        <taxon>Bacteria</taxon>
        <taxon>Pseudomonadati</taxon>
        <taxon>Bacteroidota</taxon>
        <taxon>Flavobacteriia</taxon>
        <taxon>Flavobacteriales</taxon>
        <taxon>Flavobacteriaceae</taxon>
        <taxon>Wenyingzhuangia</taxon>
    </lineage>
</organism>
<dbReference type="AlphaFoldDB" id="A0A1B1Y7E4"/>
<proteinExistence type="predicted"/>
<dbReference type="PANTHER" id="PTHR31377">
    <property type="entry name" value="AGMATINE DEIMINASE-RELATED"/>
    <property type="match status" value="1"/>
</dbReference>
<dbReference type="Gene3D" id="3.75.10.10">
    <property type="entry name" value="L-arginine/glycine Amidinotransferase, Chain A"/>
    <property type="match status" value="1"/>
</dbReference>
<dbReference type="SUPFAM" id="SSF55909">
    <property type="entry name" value="Pentein"/>
    <property type="match status" value="1"/>
</dbReference>
<dbReference type="EMBL" id="CP014224">
    <property type="protein sequence ID" value="ANW96700.1"/>
    <property type="molecule type" value="Genomic_DNA"/>
</dbReference>
<dbReference type="KEGG" id="wfu:AXE80_10635"/>
<evidence type="ECO:0000256" key="2">
    <source>
        <dbReference type="SAM" id="Phobius"/>
    </source>
</evidence>
<feature type="transmembrane region" description="Helical" evidence="2">
    <location>
        <begin position="6"/>
        <end position="24"/>
    </location>
</feature>
<dbReference type="InterPro" id="IPR007466">
    <property type="entry name" value="Peptidyl-Arg-deiminase_porph"/>
</dbReference>
<protein>
    <recommendedName>
        <fullName evidence="5">Agmatine deiminase</fullName>
    </recommendedName>
</protein>
<keyword evidence="2" id="KW-0812">Transmembrane</keyword>